<dbReference type="PRINTS" id="PR00380">
    <property type="entry name" value="KINESINHEAVY"/>
</dbReference>
<evidence type="ECO:0000256" key="9">
    <source>
        <dbReference type="ARBA" id="ARBA00023212"/>
    </source>
</evidence>
<dbReference type="SMART" id="SM00129">
    <property type="entry name" value="KISc"/>
    <property type="match status" value="1"/>
</dbReference>
<evidence type="ECO:0000256" key="2">
    <source>
        <dbReference type="ARBA" id="ARBA00004245"/>
    </source>
</evidence>
<keyword evidence="8 11" id="KW-0505">Motor protein</keyword>
<dbReference type="FunFam" id="3.40.850.10:FF:000027">
    <property type="entry name" value="Kinesin-like protein"/>
    <property type="match status" value="1"/>
</dbReference>
<evidence type="ECO:0000256" key="6">
    <source>
        <dbReference type="ARBA" id="ARBA00022840"/>
    </source>
</evidence>
<dbReference type="InterPro" id="IPR001752">
    <property type="entry name" value="Kinesin_motor_dom"/>
</dbReference>
<keyword evidence="3" id="KW-0963">Cytoplasm</keyword>
<evidence type="ECO:0000256" key="1">
    <source>
        <dbReference type="ARBA" id="ARBA00004123"/>
    </source>
</evidence>
<evidence type="ECO:0000256" key="11">
    <source>
        <dbReference type="PROSITE-ProRule" id="PRU00283"/>
    </source>
</evidence>
<evidence type="ECO:0000256" key="13">
    <source>
        <dbReference type="SAM" id="Coils"/>
    </source>
</evidence>
<dbReference type="InterPro" id="IPR036961">
    <property type="entry name" value="Kinesin_motor_dom_sf"/>
</dbReference>
<evidence type="ECO:0000256" key="5">
    <source>
        <dbReference type="ARBA" id="ARBA00022741"/>
    </source>
</evidence>
<dbReference type="CDD" id="cd01370">
    <property type="entry name" value="KISc_KIP3_like"/>
    <property type="match status" value="1"/>
</dbReference>
<dbReference type="AlphaFoldDB" id="V8PGW9"/>
<sequence>MVLIPAEEGNVTVVVRVRPQTPREQEGNRQSTVQVLSDSMLVFDPEESSLLGFQIHESVSQKKGKNMKFIFDRVFGEMATQAEVFENTTKEILNGVLNGHNCSVFAYGATGAGKTYTMLGSEKEPGIMYLTMKELYKKIEVKKEEKFCEVFISYQEVYNEQIYDLLEPKGPLAIREDPEKGVLVQGLSVHKPKSAMQVLEMLKQGNLNRTQHPTDINATSSRSHAIFQICVKQQNLVVGMHQDQLMAKMSLVDLAGSERASAANTNGERLREGANINRSLLALINVINVLADAKSKKTHIPYRDSKLTRLLKDSIGGNCWTIMIAAISPSVLSYEDTYNTLKYANRAKEIKLLIKPNVVSLNHSSSKYAAICEQLKAEVADLRGRLQAYEEKMPELKSEETTLDYGVLQKDDCTEMGPSQLLKQNCSRKSLTKEDSGRKFECCCPKFSNPIKHQEKMETQLQSMDKQQLKRLVIATLLVAKRQYSRLKVTNLLTPEMIAQFEELTSILHQESCGALKLSVLDEHDEEPDVQQLMNHDDSLGKVQRRVNVESADQFRCSECQQCSLITICSSIIAILPANLPATKHASPKVNPGIQPAELDAELIPHDVLKTPHYSTKKRRKASQSERSISSSQRERAKRRRKACLSSKKVDSLKEWSDFAQVDCTSTPLGVKTKYSRPVDYHTPLYCPSTVTKSCRPLAPSTIQNCSPPQSLNITFDLFEKSCPPVLKINTVECPAWESVQHVSNHQGVPLIPRASMPVFTMKGSSIPRATSLASKASLQKRRHTTISTSHLPSSRIGRLQGRSVKSSQIVNAP</sequence>
<gene>
    <name evidence="16" type="primary">KIF18B</name>
    <name evidence="16" type="ORF">L345_00348</name>
</gene>
<keyword evidence="4 12" id="KW-0493">Microtubule</keyword>
<evidence type="ECO:0000256" key="8">
    <source>
        <dbReference type="ARBA" id="ARBA00023175"/>
    </source>
</evidence>
<dbReference type="GO" id="GO:0005819">
    <property type="term" value="C:spindle"/>
    <property type="evidence" value="ECO:0007669"/>
    <property type="project" value="UniProtKB-ARBA"/>
</dbReference>
<evidence type="ECO:0000313" key="16">
    <source>
        <dbReference type="EMBL" id="ETE73804.1"/>
    </source>
</evidence>
<evidence type="ECO:0000256" key="12">
    <source>
        <dbReference type="RuleBase" id="RU000394"/>
    </source>
</evidence>
<dbReference type="PANTHER" id="PTHR47968:SF71">
    <property type="entry name" value="KINESIN-LIKE PROTEIN"/>
    <property type="match status" value="1"/>
</dbReference>
<feature type="non-terminal residue" evidence="16">
    <location>
        <position position="814"/>
    </location>
</feature>
<dbReference type="Gene3D" id="3.40.850.10">
    <property type="entry name" value="Kinesin motor domain"/>
    <property type="match status" value="1"/>
</dbReference>
<dbReference type="GO" id="GO:0005634">
    <property type="term" value="C:nucleus"/>
    <property type="evidence" value="ECO:0007669"/>
    <property type="project" value="UniProtKB-SubCell"/>
</dbReference>
<dbReference type="OrthoDB" id="3176171at2759"/>
<dbReference type="GO" id="GO:0003777">
    <property type="term" value="F:microtubule motor activity"/>
    <property type="evidence" value="ECO:0007669"/>
    <property type="project" value="InterPro"/>
</dbReference>
<feature type="binding site" evidence="11">
    <location>
        <begin position="108"/>
        <end position="115"/>
    </location>
    <ligand>
        <name>ATP</name>
        <dbReference type="ChEBI" id="CHEBI:30616"/>
    </ligand>
</feature>
<keyword evidence="6 11" id="KW-0067">ATP-binding</keyword>
<accession>V8PGW9</accession>
<protein>
    <recommendedName>
        <fullName evidence="12">Kinesin-like protein</fullName>
    </recommendedName>
</protein>
<keyword evidence="9" id="KW-0206">Cytoskeleton</keyword>
<keyword evidence="17" id="KW-1185">Reference proteome</keyword>
<evidence type="ECO:0000256" key="14">
    <source>
        <dbReference type="SAM" id="MobiDB-lite"/>
    </source>
</evidence>
<proteinExistence type="inferred from homology"/>
<comment type="subcellular location">
    <subcellularLocation>
        <location evidence="2">Cytoplasm</location>
        <location evidence="2">Cytoskeleton</location>
    </subcellularLocation>
    <subcellularLocation>
        <location evidence="1">Nucleus</location>
    </subcellularLocation>
</comment>
<keyword evidence="7 13" id="KW-0175">Coiled coil</keyword>
<dbReference type="InterPro" id="IPR019821">
    <property type="entry name" value="Kinesin_motor_CS"/>
</dbReference>
<dbReference type="Pfam" id="PF00225">
    <property type="entry name" value="Kinesin"/>
    <property type="match status" value="1"/>
</dbReference>
<name>V8PGW9_OPHHA</name>
<dbReference type="PROSITE" id="PS00411">
    <property type="entry name" value="KINESIN_MOTOR_1"/>
    <property type="match status" value="1"/>
</dbReference>
<evidence type="ECO:0000313" key="17">
    <source>
        <dbReference type="Proteomes" id="UP000018936"/>
    </source>
</evidence>
<evidence type="ECO:0000256" key="7">
    <source>
        <dbReference type="ARBA" id="ARBA00023054"/>
    </source>
</evidence>
<evidence type="ECO:0000256" key="4">
    <source>
        <dbReference type="ARBA" id="ARBA00022701"/>
    </source>
</evidence>
<feature type="region of interest" description="Disordered" evidence="14">
    <location>
        <begin position="774"/>
        <end position="814"/>
    </location>
</feature>
<feature type="coiled-coil region" evidence="13">
    <location>
        <begin position="372"/>
        <end position="399"/>
    </location>
</feature>
<dbReference type="GO" id="GO:0007018">
    <property type="term" value="P:microtubule-based movement"/>
    <property type="evidence" value="ECO:0007669"/>
    <property type="project" value="InterPro"/>
</dbReference>
<feature type="domain" description="Kinesin motor" evidence="15">
    <location>
        <begin position="10"/>
        <end position="350"/>
    </location>
</feature>
<evidence type="ECO:0000256" key="10">
    <source>
        <dbReference type="ARBA" id="ARBA00023242"/>
    </source>
</evidence>
<dbReference type="GO" id="GO:0005524">
    <property type="term" value="F:ATP binding"/>
    <property type="evidence" value="ECO:0007669"/>
    <property type="project" value="UniProtKB-UniRule"/>
</dbReference>
<dbReference type="GO" id="GO:0008017">
    <property type="term" value="F:microtubule binding"/>
    <property type="evidence" value="ECO:0007669"/>
    <property type="project" value="InterPro"/>
</dbReference>
<dbReference type="EMBL" id="AZIM01000035">
    <property type="protein sequence ID" value="ETE73804.1"/>
    <property type="molecule type" value="Genomic_DNA"/>
</dbReference>
<feature type="compositionally biased region" description="Polar residues" evidence="14">
    <location>
        <begin position="804"/>
        <end position="814"/>
    </location>
</feature>
<dbReference type="PANTHER" id="PTHR47968">
    <property type="entry name" value="CENTROMERE PROTEIN E"/>
    <property type="match status" value="1"/>
</dbReference>
<comment type="caution">
    <text evidence="16">The sequence shown here is derived from an EMBL/GenBank/DDBJ whole genome shotgun (WGS) entry which is preliminary data.</text>
</comment>
<dbReference type="GO" id="GO:0000278">
    <property type="term" value="P:mitotic cell cycle"/>
    <property type="evidence" value="ECO:0007669"/>
    <property type="project" value="UniProtKB-ARBA"/>
</dbReference>
<dbReference type="InterPro" id="IPR027417">
    <property type="entry name" value="P-loop_NTPase"/>
</dbReference>
<reference evidence="16 17" key="1">
    <citation type="journal article" date="2013" name="Proc. Natl. Acad. Sci. U.S.A.">
        <title>The king cobra genome reveals dynamic gene evolution and adaptation in the snake venom system.</title>
        <authorList>
            <person name="Vonk F.J."/>
            <person name="Casewell N.R."/>
            <person name="Henkel C.V."/>
            <person name="Heimberg A.M."/>
            <person name="Jansen H.J."/>
            <person name="McCleary R.J."/>
            <person name="Kerkkamp H.M."/>
            <person name="Vos R.A."/>
            <person name="Guerreiro I."/>
            <person name="Calvete J.J."/>
            <person name="Wuster W."/>
            <person name="Woods A.E."/>
            <person name="Logan J.M."/>
            <person name="Harrison R.A."/>
            <person name="Castoe T.A."/>
            <person name="de Koning A.P."/>
            <person name="Pollock D.D."/>
            <person name="Yandell M."/>
            <person name="Calderon D."/>
            <person name="Renjifo C."/>
            <person name="Currier R.B."/>
            <person name="Salgado D."/>
            <person name="Pla D."/>
            <person name="Sanz L."/>
            <person name="Hyder A.S."/>
            <person name="Ribeiro J.M."/>
            <person name="Arntzen J.W."/>
            <person name="van den Thillart G.E."/>
            <person name="Boetzer M."/>
            <person name="Pirovano W."/>
            <person name="Dirks R.P."/>
            <person name="Spaink H.P."/>
            <person name="Duboule D."/>
            <person name="McGlinn E."/>
            <person name="Kini R.M."/>
            <person name="Richardson M.K."/>
        </authorList>
    </citation>
    <scope>NUCLEOTIDE SEQUENCE</scope>
    <source>
        <tissue evidence="16">Blood</tissue>
    </source>
</reference>
<feature type="non-terminal residue" evidence="16">
    <location>
        <position position="1"/>
    </location>
</feature>
<evidence type="ECO:0000256" key="3">
    <source>
        <dbReference type="ARBA" id="ARBA00022490"/>
    </source>
</evidence>
<feature type="region of interest" description="Disordered" evidence="14">
    <location>
        <begin position="610"/>
        <end position="643"/>
    </location>
</feature>
<dbReference type="Proteomes" id="UP000018936">
    <property type="component" value="Unassembled WGS sequence"/>
</dbReference>
<organism evidence="16 17">
    <name type="scientific">Ophiophagus hannah</name>
    <name type="common">King cobra</name>
    <name type="synonym">Naja hannah</name>
    <dbReference type="NCBI Taxonomy" id="8665"/>
    <lineage>
        <taxon>Eukaryota</taxon>
        <taxon>Metazoa</taxon>
        <taxon>Chordata</taxon>
        <taxon>Craniata</taxon>
        <taxon>Vertebrata</taxon>
        <taxon>Euteleostomi</taxon>
        <taxon>Lepidosauria</taxon>
        <taxon>Squamata</taxon>
        <taxon>Bifurcata</taxon>
        <taxon>Unidentata</taxon>
        <taxon>Episquamata</taxon>
        <taxon>Toxicofera</taxon>
        <taxon>Serpentes</taxon>
        <taxon>Colubroidea</taxon>
        <taxon>Elapidae</taxon>
        <taxon>Elapinae</taxon>
        <taxon>Ophiophagus</taxon>
    </lineage>
</organism>
<dbReference type="PROSITE" id="PS50067">
    <property type="entry name" value="KINESIN_MOTOR_2"/>
    <property type="match status" value="1"/>
</dbReference>
<comment type="similarity">
    <text evidence="11 12">Belongs to the TRAFAC class myosin-kinesin ATPase superfamily. Kinesin family.</text>
</comment>
<dbReference type="GO" id="GO:0005874">
    <property type="term" value="C:microtubule"/>
    <property type="evidence" value="ECO:0007669"/>
    <property type="project" value="UniProtKB-KW"/>
</dbReference>
<keyword evidence="10" id="KW-0539">Nucleus</keyword>
<keyword evidence="5 11" id="KW-0547">Nucleotide-binding</keyword>
<dbReference type="SUPFAM" id="SSF52540">
    <property type="entry name" value="P-loop containing nucleoside triphosphate hydrolases"/>
    <property type="match status" value="1"/>
</dbReference>
<dbReference type="InterPro" id="IPR027640">
    <property type="entry name" value="Kinesin-like_fam"/>
</dbReference>
<evidence type="ECO:0000259" key="15">
    <source>
        <dbReference type="PROSITE" id="PS50067"/>
    </source>
</evidence>